<organism evidence="2 3">
    <name type="scientific">Eumeta variegata</name>
    <name type="common">Bagworm moth</name>
    <name type="synonym">Eumeta japonica</name>
    <dbReference type="NCBI Taxonomy" id="151549"/>
    <lineage>
        <taxon>Eukaryota</taxon>
        <taxon>Metazoa</taxon>
        <taxon>Ecdysozoa</taxon>
        <taxon>Arthropoda</taxon>
        <taxon>Hexapoda</taxon>
        <taxon>Insecta</taxon>
        <taxon>Pterygota</taxon>
        <taxon>Neoptera</taxon>
        <taxon>Endopterygota</taxon>
        <taxon>Lepidoptera</taxon>
        <taxon>Glossata</taxon>
        <taxon>Ditrysia</taxon>
        <taxon>Tineoidea</taxon>
        <taxon>Psychidae</taxon>
        <taxon>Oiketicinae</taxon>
        <taxon>Eumeta</taxon>
    </lineage>
</organism>
<feature type="compositionally biased region" description="Basic residues" evidence="1">
    <location>
        <begin position="199"/>
        <end position="214"/>
    </location>
</feature>
<comment type="caution">
    <text evidence="2">The sequence shown here is derived from an EMBL/GenBank/DDBJ whole genome shotgun (WGS) entry which is preliminary data.</text>
</comment>
<gene>
    <name evidence="2" type="ORF">EVAR_2318_1</name>
</gene>
<evidence type="ECO:0000313" key="2">
    <source>
        <dbReference type="EMBL" id="GBP01051.1"/>
    </source>
</evidence>
<feature type="region of interest" description="Disordered" evidence="1">
    <location>
        <begin position="113"/>
        <end position="144"/>
    </location>
</feature>
<keyword evidence="3" id="KW-1185">Reference proteome</keyword>
<reference evidence="2 3" key="1">
    <citation type="journal article" date="2019" name="Commun. Biol.">
        <title>The bagworm genome reveals a unique fibroin gene that provides high tensile strength.</title>
        <authorList>
            <person name="Kono N."/>
            <person name="Nakamura H."/>
            <person name="Ohtoshi R."/>
            <person name="Tomita M."/>
            <person name="Numata K."/>
            <person name="Arakawa K."/>
        </authorList>
    </citation>
    <scope>NUCLEOTIDE SEQUENCE [LARGE SCALE GENOMIC DNA]</scope>
</reference>
<proteinExistence type="predicted"/>
<sequence>MALLSVCQTAGPIGMKNFYVYSNESLDDFKTQLDPVGGTAGGISLKAFPGRTTARWCGKRERTPAAVRVTSQKASSGASMFYRVIDGIHLQYVNLCYDLKATEYQPDEEHLERAPNTKGTQHAVAGLTPNTLSASTARPSRADDVDPHRWMKKMYTNIRKVNVLTGDASASGRIKAYKREAGGTNRGGAGGDVSFCPRRTGRHRSPARGRHRRAWPVDARNQLRAGRP</sequence>
<dbReference type="AlphaFoldDB" id="A0A4C1SIT7"/>
<accession>A0A4C1SIT7</accession>
<feature type="region of interest" description="Disordered" evidence="1">
    <location>
        <begin position="181"/>
        <end position="228"/>
    </location>
</feature>
<dbReference type="EMBL" id="BGZK01000007">
    <property type="protein sequence ID" value="GBP01051.1"/>
    <property type="molecule type" value="Genomic_DNA"/>
</dbReference>
<evidence type="ECO:0000313" key="3">
    <source>
        <dbReference type="Proteomes" id="UP000299102"/>
    </source>
</evidence>
<protein>
    <submittedName>
        <fullName evidence="2">Uncharacterized protein</fullName>
    </submittedName>
</protein>
<name>A0A4C1SIT7_EUMVA</name>
<dbReference type="Proteomes" id="UP000299102">
    <property type="component" value="Unassembled WGS sequence"/>
</dbReference>
<evidence type="ECO:0000256" key="1">
    <source>
        <dbReference type="SAM" id="MobiDB-lite"/>
    </source>
</evidence>
<feature type="compositionally biased region" description="Polar residues" evidence="1">
    <location>
        <begin position="128"/>
        <end position="138"/>
    </location>
</feature>